<evidence type="ECO:0000256" key="1">
    <source>
        <dbReference type="ARBA" id="ARBA00004651"/>
    </source>
</evidence>
<evidence type="ECO:0000259" key="12">
    <source>
        <dbReference type="PROSITE" id="PS50042"/>
    </source>
</evidence>
<dbReference type="Pfam" id="PF00520">
    <property type="entry name" value="Ion_trans"/>
    <property type="match status" value="1"/>
</dbReference>
<evidence type="ECO:0000313" key="14">
    <source>
        <dbReference type="Proteomes" id="UP001165085"/>
    </source>
</evidence>
<feature type="transmembrane region" description="Helical" evidence="11">
    <location>
        <begin position="225"/>
        <end position="245"/>
    </location>
</feature>
<evidence type="ECO:0000256" key="3">
    <source>
        <dbReference type="ARBA" id="ARBA00022475"/>
    </source>
</evidence>
<feature type="transmembrane region" description="Helical" evidence="11">
    <location>
        <begin position="58"/>
        <end position="77"/>
    </location>
</feature>
<keyword evidence="2" id="KW-0813">Transport</keyword>
<name>A0A9W7BYC4_9STRA</name>
<dbReference type="InterPro" id="IPR018422">
    <property type="entry name" value="Cation/H_exchanger_CPA1"/>
</dbReference>
<dbReference type="GO" id="GO:0098719">
    <property type="term" value="P:sodium ion import across plasma membrane"/>
    <property type="evidence" value="ECO:0007669"/>
    <property type="project" value="TreeGrafter"/>
</dbReference>
<feature type="transmembrane region" description="Helical" evidence="11">
    <location>
        <begin position="252"/>
        <end position="278"/>
    </location>
</feature>
<keyword evidence="5 11" id="KW-1133">Transmembrane helix</keyword>
<feature type="compositionally biased region" description="Basic and acidic residues" evidence="10">
    <location>
        <begin position="1338"/>
        <end position="1353"/>
    </location>
</feature>
<dbReference type="InterPro" id="IPR018490">
    <property type="entry name" value="cNMP-bd_dom_sf"/>
</dbReference>
<feature type="region of interest" description="Disordered" evidence="10">
    <location>
        <begin position="1315"/>
        <end position="1353"/>
    </location>
</feature>
<keyword evidence="9" id="KW-0739">Sodium transport</keyword>
<evidence type="ECO:0000256" key="4">
    <source>
        <dbReference type="ARBA" id="ARBA00022692"/>
    </source>
</evidence>
<evidence type="ECO:0000256" key="9">
    <source>
        <dbReference type="ARBA" id="ARBA00023201"/>
    </source>
</evidence>
<evidence type="ECO:0000256" key="11">
    <source>
        <dbReference type="SAM" id="Phobius"/>
    </source>
</evidence>
<dbReference type="PANTHER" id="PTHR10110">
    <property type="entry name" value="SODIUM/HYDROGEN EXCHANGER"/>
    <property type="match status" value="1"/>
</dbReference>
<feature type="transmembrane region" description="Helical" evidence="11">
    <location>
        <begin position="371"/>
        <end position="396"/>
    </location>
</feature>
<keyword evidence="3" id="KW-1003">Cell membrane</keyword>
<keyword evidence="7" id="KW-0406">Ion transport</keyword>
<evidence type="ECO:0000256" key="2">
    <source>
        <dbReference type="ARBA" id="ARBA00022448"/>
    </source>
</evidence>
<keyword evidence="4 11" id="KW-0812">Transmembrane</keyword>
<evidence type="ECO:0000313" key="13">
    <source>
        <dbReference type="EMBL" id="GMH96360.1"/>
    </source>
</evidence>
<evidence type="ECO:0000256" key="7">
    <source>
        <dbReference type="ARBA" id="ARBA00023065"/>
    </source>
</evidence>
<feature type="transmembrane region" description="Helical" evidence="11">
    <location>
        <begin position="630"/>
        <end position="651"/>
    </location>
</feature>
<dbReference type="Pfam" id="PF00999">
    <property type="entry name" value="Na_H_Exchanger"/>
    <property type="match status" value="1"/>
</dbReference>
<dbReference type="SUPFAM" id="SSF81324">
    <property type="entry name" value="Voltage-gated potassium channels"/>
    <property type="match status" value="1"/>
</dbReference>
<feature type="transmembrane region" description="Helical" evidence="11">
    <location>
        <begin position="671"/>
        <end position="689"/>
    </location>
</feature>
<dbReference type="InterPro" id="IPR014710">
    <property type="entry name" value="RmlC-like_jellyroll"/>
</dbReference>
<keyword evidence="14" id="KW-1185">Reference proteome</keyword>
<dbReference type="PANTHER" id="PTHR10110:SF86">
    <property type="entry name" value="SODIUM_HYDROGEN EXCHANGER 7"/>
    <property type="match status" value="1"/>
</dbReference>
<sequence length="1353" mass="151110">MEQSYDSDLFLPSRSLAESSHNTTHDGHHEHPYFEDTLLAPFALLLLGAILRHSTKDLPIPYTMQLLIVGLILGLGAKDDMHWWGSETSALYKSVNVLSGLDPHLLLHIFLPPLIFESAASLEWHLFDKAKTYIFVLACPGLLAATFMSATVLNTLHRTQTLSAVASTCALVAPEVWPGTAGTLIGVILSATDPVAVVALLKELGVKPSLSTSIEGESLFNDGTALVIFLIVIGLVDGTALELTFVDYLSKFLVMSVGGMLWGFFFGFVVVAWLGVIFNDALSEITITMSSAYLCFYMAERIFGISGVIAVVCFGLYFGSTGRTRVSPEVAHFLEEFWELLAFFGNTLIFVIAGVVIGKDVESSLLTGTNVLYLLLIYVAVTFIRGFVVGCTYFSLKRFGFPLEKSDQIIAWWGGLRGAVGLALAMMVFANQCIPKEIRDYTLFYTSGIVILTVCVNSLSMPSLVSHLQMDRVASSRQMVFDQAMRNLRAAGDKQEAILRSDHVFDSAVWDEVRKYYFVVPKSKQAIETHVKNTADKQKLESKEARRRVLMICKKSYWKQFQDGLLGQHAVKYLMHHTDLAIDDECSLHEWESYVKLLTFNSSINNERKEEQGAELDLHSKRRRMLLKKLDSVLTICLILILVIIACAWSILEPETESTSNEMTSYRIFEYVSTAIFCVELAVRMYCLGDMHSFFADPYTMMDAFVVFLDLLLLAAGDVLGEVSGFTKSLRIIRFLRLIRLFRIARLAKKIKDTNIEAVNDTKSLWDKSEGIAKNYKRRILYNQLQHGYDVASGFKIAREEALDLLSGLLGSATRFQAIRDEIEEDLKGVRSSLLDMQRLYSEIASSITTAIAARTVLNKQRHAIHDLFHEGMLDKSEMEKMIGSVEYQMKRLHYQPPVITMPAKVDLLKQIPWLECLSESELNTVVDSFQDSVFTRGDMLMQQDETDDTVYVLARGTVVVELETQLGEKIELDELGMGSVFGEIAWALKSKRGASIIATSPGLLFKIDGNILRDLAQRNKMLSDRLWDTCGRRLSENMLANQLEHHGKSRRQIRDIVHNMELFTVKPDKKQIEFKTKAHVILLQGVAIQNNPSTGQAVMVEAPSIVLPCNPGGDFFTVSFTTDGKFMTELNCVAMRTKTILKGRVVNLVVEGGGMQQMISSSPKRIHDDLEAMGELLSTNDLVKSKVGRKHTIHIGMNGSIGADIQQLHSDMEKKSRSGRLTQEDKAKVTALHIGNEIIQEVNKDRKASFPLNKVTRAGTNGDMEMIVSGRESPGSDQSGTLMEAEGLFMEEDGPMPVRTPVGRKSSMISTHKYAEPSFTREKAPSIGHQMSNQMEQIRRSSTREVKQPKSP</sequence>
<feature type="transmembrane region" description="Helical" evidence="11">
    <location>
        <begin position="105"/>
        <end position="126"/>
    </location>
</feature>
<gene>
    <name evidence="13" type="ORF">TrST_g1431</name>
</gene>
<dbReference type="InterPro" id="IPR006153">
    <property type="entry name" value="Cation/H_exchanger_TM"/>
</dbReference>
<dbReference type="EMBL" id="BRXY01000466">
    <property type="protein sequence ID" value="GMH96360.1"/>
    <property type="molecule type" value="Genomic_DNA"/>
</dbReference>
<feature type="transmembrane region" description="Helical" evidence="11">
    <location>
        <begin position="701"/>
        <end position="721"/>
    </location>
</feature>
<comment type="subcellular location">
    <subcellularLocation>
        <location evidence="1">Cell membrane</location>
        <topology evidence="1">Multi-pass membrane protein</topology>
    </subcellularLocation>
</comment>
<feature type="transmembrane region" description="Helical" evidence="11">
    <location>
        <begin position="33"/>
        <end position="51"/>
    </location>
</feature>
<dbReference type="PROSITE" id="PS50042">
    <property type="entry name" value="CNMP_BINDING_3"/>
    <property type="match status" value="1"/>
</dbReference>
<dbReference type="Proteomes" id="UP001165085">
    <property type="component" value="Unassembled WGS sequence"/>
</dbReference>
<proteinExistence type="predicted"/>
<evidence type="ECO:0000256" key="6">
    <source>
        <dbReference type="ARBA" id="ARBA00023053"/>
    </source>
</evidence>
<dbReference type="Gene3D" id="1.20.120.350">
    <property type="entry name" value="Voltage-gated potassium channels. Chain C"/>
    <property type="match status" value="1"/>
</dbReference>
<dbReference type="GO" id="GO:0051453">
    <property type="term" value="P:regulation of intracellular pH"/>
    <property type="evidence" value="ECO:0007669"/>
    <property type="project" value="TreeGrafter"/>
</dbReference>
<dbReference type="GO" id="GO:0015386">
    <property type="term" value="F:potassium:proton antiporter activity"/>
    <property type="evidence" value="ECO:0007669"/>
    <property type="project" value="TreeGrafter"/>
</dbReference>
<dbReference type="GO" id="GO:0005886">
    <property type="term" value="C:plasma membrane"/>
    <property type="evidence" value="ECO:0007669"/>
    <property type="project" value="UniProtKB-SubCell"/>
</dbReference>
<feature type="compositionally biased region" description="Basic and acidic residues" evidence="10">
    <location>
        <begin position="1315"/>
        <end position="1325"/>
    </location>
</feature>
<dbReference type="OrthoDB" id="441412at2759"/>
<dbReference type="Gene3D" id="2.60.120.10">
    <property type="entry name" value="Jelly Rolls"/>
    <property type="match status" value="1"/>
</dbReference>
<accession>A0A9W7BYC4</accession>
<reference evidence="14" key="1">
    <citation type="journal article" date="2023" name="Commun. Biol.">
        <title>Genome analysis of Parmales, the sister group of diatoms, reveals the evolutionary specialization of diatoms from phago-mixotrophs to photoautotrophs.</title>
        <authorList>
            <person name="Ban H."/>
            <person name="Sato S."/>
            <person name="Yoshikawa S."/>
            <person name="Yamada K."/>
            <person name="Nakamura Y."/>
            <person name="Ichinomiya M."/>
            <person name="Sato N."/>
            <person name="Blanc-Mathieu R."/>
            <person name="Endo H."/>
            <person name="Kuwata A."/>
            <person name="Ogata H."/>
        </authorList>
    </citation>
    <scope>NUCLEOTIDE SEQUENCE [LARGE SCALE GENOMIC DNA]</scope>
    <source>
        <strain evidence="14">NIES 3701</strain>
    </source>
</reference>
<keyword evidence="6" id="KW-0915">Sodium</keyword>
<dbReference type="GO" id="GO:0015385">
    <property type="term" value="F:sodium:proton antiporter activity"/>
    <property type="evidence" value="ECO:0007669"/>
    <property type="project" value="InterPro"/>
</dbReference>
<dbReference type="InterPro" id="IPR000595">
    <property type="entry name" value="cNMP-bd_dom"/>
</dbReference>
<dbReference type="SMART" id="SM00100">
    <property type="entry name" value="cNMP"/>
    <property type="match status" value="1"/>
</dbReference>
<protein>
    <recommendedName>
        <fullName evidence="12">Cyclic nucleotide-binding domain-containing protein</fullName>
    </recommendedName>
</protein>
<evidence type="ECO:0000256" key="10">
    <source>
        <dbReference type="SAM" id="MobiDB-lite"/>
    </source>
</evidence>
<feature type="transmembrane region" description="Helical" evidence="11">
    <location>
        <begin position="298"/>
        <end position="319"/>
    </location>
</feature>
<evidence type="ECO:0000256" key="8">
    <source>
        <dbReference type="ARBA" id="ARBA00023136"/>
    </source>
</evidence>
<dbReference type="CDD" id="cd00038">
    <property type="entry name" value="CAP_ED"/>
    <property type="match status" value="1"/>
</dbReference>
<dbReference type="Pfam" id="PF00027">
    <property type="entry name" value="cNMP_binding"/>
    <property type="match status" value="1"/>
</dbReference>
<dbReference type="GO" id="GO:0005216">
    <property type="term" value="F:monoatomic ion channel activity"/>
    <property type="evidence" value="ECO:0007669"/>
    <property type="project" value="InterPro"/>
</dbReference>
<feature type="transmembrane region" description="Helical" evidence="11">
    <location>
        <begin position="408"/>
        <end position="430"/>
    </location>
</feature>
<dbReference type="InterPro" id="IPR027359">
    <property type="entry name" value="Volt_channel_dom_sf"/>
</dbReference>
<feature type="transmembrane region" description="Helical" evidence="11">
    <location>
        <begin position="340"/>
        <end position="359"/>
    </location>
</feature>
<dbReference type="SUPFAM" id="SSF51206">
    <property type="entry name" value="cAMP-binding domain-like"/>
    <property type="match status" value="1"/>
</dbReference>
<organism evidence="13 14">
    <name type="scientific">Triparma strigata</name>
    <dbReference type="NCBI Taxonomy" id="1606541"/>
    <lineage>
        <taxon>Eukaryota</taxon>
        <taxon>Sar</taxon>
        <taxon>Stramenopiles</taxon>
        <taxon>Ochrophyta</taxon>
        <taxon>Bolidophyceae</taxon>
        <taxon>Parmales</taxon>
        <taxon>Triparmaceae</taxon>
        <taxon>Triparma</taxon>
    </lineage>
</organism>
<keyword evidence="8 11" id="KW-0472">Membrane</keyword>
<feature type="domain" description="Cyclic nucleotide-binding" evidence="12">
    <location>
        <begin position="914"/>
        <end position="1034"/>
    </location>
</feature>
<dbReference type="Gene3D" id="6.10.140.1330">
    <property type="match status" value="1"/>
</dbReference>
<comment type="caution">
    <text evidence="13">The sequence shown here is derived from an EMBL/GenBank/DDBJ whole genome shotgun (WGS) entry which is preliminary data.</text>
</comment>
<dbReference type="InterPro" id="IPR005821">
    <property type="entry name" value="Ion_trans_dom"/>
</dbReference>
<feature type="transmembrane region" description="Helical" evidence="11">
    <location>
        <begin position="133"/>
        <end position="153"/>
    </location>
</feature>
<evidence type="ECO:0000256" key="5">
    <source>
        <dbReference type="ARBA" id="ARBA00022989"/>
    </source>
</evidence>